<dbReference type="GO" id="GO:0042392">
    <property type="term" value="F:sphingosine-1-phosphate phosphatase activity"/>
    <property type="evidence" value="ECO:0007669"/>
    <property type="project" value="TreeGrafter"/>
</dbReference>
<keyword evidence="1" id="KW-1133">Transmembrane helix</keyword>
<dbReference type="PANTHER" id="PTHR14969">
    <property type="entry name" value="SPHINGOSINE-1-PHOSPHATE PHOSPHOHYDROLASE"/>
    <property type="match status" value="1"/>
</dbReference>
<dbReference type="InterPro" id="IPR036938">
    <property type="entry name" value="PAP2/HPO_sf"/>
</dbReference>
<keyword evidence="1" id="KW-0472">Membrane</keyword>
<dbReference type="Proteomes" id="UP000193467">
    <property type="component" value="Unassembled WGS sequence"/>
</dbReference>
<dbReference type="Gene3D" id="1.20.144.10">
    <property type="entry name" value="Phosphatidic acid phosphatase type 2/haloperoxidase"/>
    <property type="match status" value="1"/>
</dbReference>
<dbReference type="STRING" id="106004.A0A1Y2G2G0"/>
<feature type="transmembrane region" description="Helical" evidence="1">
    <location>
        <begin position="136"/>
        <end position="155"/>
    </location>
</feature>
<evidence type="ECO:0000259" key="2">
    <source>
        <dbReference type="SMART" id="SM00014"/>
    </source>
</evidence>
<evidence type="ECO:0000313" key="4">
    <source>
        <dbReference type="Proteomes" id="UP000193467"/>
    </source>
</evidence>
<evidence type="ECO:0000313" key="3">
    <source>
        <dbReference type="EMBL" id="ORY91569.1"/>
    </source>
</evidence>
<feature type="domain" description="Phosphatidic acid phosphatase type 2/haloperoxidase" evidence="2">
    <location>
        <begin position="36"/>
        <end position="182"/>
    </location>
</feature>
<dbReference type="OrthoDB" id="302705at2759"/>
<accession>A0A1Y2G2G0</accession>
<protein>
    <recommendedName>
        <fullName evidence="2">Phosphatidic acid phosphatase type 2/haloperoxidase domain-containing protein</fullName>
    </recommendedName>
</protein>
<name>A0A1Y2G2G0_9BASI</name>
<feature type="transmembrane region" description="Helical" evidence="1">
    <location>
        <begin position="78"/>
        <end position="98"/>
    </location>
</feature>
<dbReference type="EMBL" id="MCGR01000002">
    <property type="protein sequence ID" value="ORY91569.1"/>
    <property type="molecule type" value="Genomic_DNA"/>
</dbReference>
<feature type="transmembrane region" description="Helical" evidence="1">
    <location>
        <begin position="37"/>
        <end position="57"/>
    </location>
</feature>
<organism evidence="3 4">
    <name type="scientific">Leucosporidium creatinivorum</name>
    <dbReference type="NCBI Taxonomy" id="106004"/>
    <lineage>
        <taxon>Eukaryota</taxon>
        <taxon>Fungi</taxon>
        <taxon>Dikarya</taxon>
        <taxon>Basidiomycota</taxon>
        <taxon>Pucciniomycotina</taxon>
        <taxon>Microbotryomycetes</taxon>
        <taxon>Leucosporidiales</taxon>
        <taxon>Leucosporidium</taxon>
    </lineage>
</organism>
<dbReference type="AlphaFoldDB" id="A0A1Y2G2G0"/>
<dbReference type="InParanoid" id="A0A1Y2G2G0"/>
<feature type="transmembrane region" description="Helical" evidence="1">
    <location>
        <begin position="167"/>
        <end position="188"/>
    </location>
</feature>
<keyword evidence="4" id="KW-1185">Reference proteome</keyword>
<feature type="transmembrane region" description="Helical" evidence="1">
    <location>
        <begin position="12"/>
        <end position="31"/>
    </location>
</feature>
<evidence type="ECO:0000256" key="1">
    <source>
        <dbReference type="SAM" id="Phobius"/>
    </source>
</evidence>
<gene>
    <name evidence="3" type="ORF">BCR35DRAFT_349377</name>
</gene>
<sequence length="255" mass="28033">MFRHVRKLWMFTLANTQSVVTILTALAIIRIRTAHSLYFGAGTLVAAFSAKILKKFIRQPRPVGARKYEKTYGMPSTHSSSISFFGTYLSLSSLFLPLHPRVTSLIPFYSLLAPLGPGAVEASFWRNFLAHWGERVTRIGMAVFFLAGAGSVCWSRVRLGHHTRAQVIAGISLGSAVAICWLVLWLGVTETGSLSGVDTSRIGARLPGWSLGGVKEQGAVWERAVEDAAFVAIEAWQEGRWEGLKTLRKFPVADL</sequence>
<keyword evidence="1" id="KW-0812">Transmembrane</keyword>
<reference evidence="3 4" key="1">
    <citation type="submission" date="2016-07" db="EMBL/GenBank/DDBJ databases">
        <title>Pervasive Adenine N6-methylation of Active Genes in Fungi.</title>
        <authorList>
            <consortium name="DOE Joint Genome Institute"/>
            <person name="Mondo S.J."/>
            <person name="Dannebaum R.O."/>
            <person name="Kuo R.C."/>
            <person name="Labutti K."/>
            <person name="Haridas S."/>
            <person name="Kuo A."/>
            <person name="Salamov A."/>
            <person name="Ahrendt S.R."/>
            <person name="Lipzen A."/>
            <person name="Sullivan W."/>
            <person name="Andreopoulos W.B."/>
            <person name="Clum A."/>
            <person name="Lindquist E."/>
            <person name="Daum C."/>
            <person name="Ramamoorthy G.K."/>
            <person name="Gryganskyi A."/>
            <person name="Culley D."/>
            <person name="Magnuson J.K."/>
            <person name="James T.Y."/>
            <person name="O'Malley M.A."/>
            <person name="Stajich J.E."/>
            <person name="Spatafora J.W."/>
            <person name="Visel A."/>
            <person name="Grigoriev I.V."/>
        </authorList>
    </citation>
    <scope>NUCLEOTIDE SEQUENCE [LARGE SCALE GENOMIC DNA]</scope>
    <source>
        <strain evidence="3 4">62-1032</strain>
    </source>
</reference>
<dbReference type="InterPro" id="IPR000326">
    <property type="entry name" value="PAP2/HPO"/>
</dbReference>
<comment type="caution">
    <text evidence="3">The sequence shown here is derived from an EMBL/GenBank/DDBJ whole genome shotgun (WGS) entry which is preliminary data.</text>
</comment>
<dbReference type="Pfam" id="PF01569">
    <property type="entry name" value="PAP2"/>
    <property type="match status" value="1"/>
</dbReference>
<proteinExistence type="predicted"/>
<dbReference type="SUPFAM" id="SSF48317">
    <property type="entry name" value="Acid phosphatase/Vanadium-dependent haloperoxidase"/>
    <property type="match status" value="1"/>
</dbReference>
<dbReference type="SMART" id="SM00014">
    <property type="entry name" value="acidPPc"/>
    <property type="match status" value="1"/>
</dbReference>
<dbReference type="PANTHER" id="PTHR14969:SF13">
    <property type="entry name" value="AT30094P"/>
    <property type="match status" value="1"/>
</dbReference>